<gene>
    <name evidence="2" type="ORF">BJ322DRAFT_1024322</name>
</gene>
<sequence length="136" mass="14913">MGQFGAHRSQVPPPSVSKGEIRTVATFGGAETAARGLRKDQKKAQSSPIHSIYGRGSHARPLQARLFFQRAALIMYPLSLTEIFTTTTEIFTTTTEIFTNMVEIFTDKLSPTKAAFSANLPTDSLTNWVATNSFTK</sequence>
<comment type="caution">
    <text evidence="2">The sequence shown here is derived from an EMBL/GenBank/DDBJ whole genome shotgun (WGS) entry which is preliminary data.</text>
</comment>
<evidence type="ECO:0000313" key="3">
    <source>
        <dbReference type="Proteomes" id="UP000736335"/>
    </source>
</evidence>
<evidence type="ECO:0000313" key="2">
    <source>
        <dbReference type="EMBL" id="KAF9779411.1"/>
    </source>
</evidence>
<name>A0A9P6L261_9AGAM</name>
<protein>
    <submittedName>
        <fullName evidence="2">Uncharacterized protein</fullName>
    </submittedName>
</protein>
<feature type="region of interest" description="Disordered" evidence="1">
    <location>
        <begin position="1"/>
        <end position="20"/>
    </location>
</feature>
<reference evidence="2" key="2">
    <citation type="submission" date="2020-11" db="EMBL/GenBank/DDBJ databases">
        <authorList>
            <consortium name="DOE Joint Genome Institute"/>
            <person name="Kuo A."/>
            <person name="Miyauchi S."/>
            <person name="Kiss E."/>
            <person name="Drula E."/>
            <person name="Kohler A."/>
            <person name="Sanchez-Garcia M."/>
            <person name="Andreopoulos B."/>
            <person name="Barry K.W."/>
            <person name="Bonito G."/>
            <person name="Buee M."/>
            <person name="Carver A."/>
            <person name="Chen C."/>
            <person name="Cichocki N."/>
            <person name="Clum A."/>
            <person name="Culley D."/>
            <person name="Crous P.W."/>
            <person name="Fauchery L."/>
            <person name="Girlanda M."/>
            <person name="Hayes R."/>
            <person name="Keri Z."/>
            <person name="Labutti K."/>
            <person name="Lipzen A."/>
            <person name="Lombard V."/>
            <person name="Magnuson J."/>
            <person name="Maillard F."/>
            <person name="Morin E."/>
            <person name="Murat C."/>
            <person name="Nolan M."/>
            <person name="Ohm R."/>
            <person name="Pangilinan J."/>
            <person name="Pereira M."/>
            <person name="Perotto S."/>
            <person name="Peter M."/>
            <person name="Riley R."/>
            <person name="Sitrit Y."/>
            <person name="Stielow B."/>
            <person name="Szollosi G."/>
            <person name="Zifcakova L."/>
            <person name="Stursova M."/>
            <person name="Spatafora J.W."/>
            <person name="Tedersoo L."/>
            <person name="Vaario L.-M."/>
            <person name="Yamada A."/>
            <person name="Yan M."/>
            <person name="Wang P."/>
            <person name="Xu J."/>
            <person name="Bruns T."/>
            <person name="Baldrian P."/>
            <person name="Vilgalys R."/>
            <person name="Henrissat B."/>
            <person name="Grigoriev I.V."/>
            <person name="Hibbett D."/>
            <person name="Nagy L.G."/>
            <person name="Martin F.M."/>
        </authorList>
    </citation>
    <scope>NUCLEOTIDE SEQUENCE</scope>
    <source>
        <strain evidence="2">UH-Tt-Lm1</strain>
    </source>
</reference>
<accession>A0A9P6L261</accession>
<keyword evidence="3" id="KW-1185">Reference proteome</keyword>
<reference evidence="2" key="1">
    <citation type="journal article" date="2020" name="Nat. Commun.">
        <title>Large-scale genome sequencing of mycorrhizal fungi provides insights into the early evolution of symbiotic traits.</title>
        <authorList>
            <person name="Miyauchi S."/>
            <person name="Kiss E."/>
            <person name="Kuo A."/>
            <person name="Drula E."/>
            <person name="Kohler A."/>
            <person name="Sanchez-Garcia M."/>
            <person name="Morin E."/>
            <person name="Andreopoulos B."/>
            <person name="Barry K.W."/>
            <person name="Bonito G."/>
            <person name="Buee M."/>
            <person name="Carver A."/>
            <person name="Chen C."/>
            <person name="Cichocki N."/>
            <person name="Clum A."/>
            <person name="Culley D."/>
            <person name="Crous P.W."/>
            <person name="Fauchery L."/>
            <person name="Girlanda M."/>
            <person name="Hayes R.D."/>
            <person name="Keri Z."/>
            <person name="LaButti K."/>
            <person name="Lipzen A."/>
            <person name="Lombard V."/>
            <person name="Magnuson J."/>
            <person name="Maillard F."/>
            <person name="Murat C."/>
            <person name="Nolan M."/>
            <person name="Ohm R.A."/>
            <person name="Pangilinan J."/>
            <person name="Pereira M.F."/>
            <person name="Perotto S."/>
            <person name="Peter M."/>
            <person name="Pfister S."/>
            <person name="Riley R."/>
            <person name="Sitrit Y."/>
            <person name="Stielow J.B."/>
            <person name="Szollosi G."/>
            <person name="Zifcakova L."/>
            <person name="Stursova M."/>
            <person name="Spatafora J.W."/>
            <person name="Tedersoo L."/>
            <person name="Vaario L.M."/>
            <person name="Yamada A."/>
            <person name="Yan M."/>
            <person name="Wang P."/>
            <person name="Xu J."/>
            <person name="Bruns T."/>
            <person name="Baldrian P."/>
            <person name="Vilgalys R."/>
            <person name="Dunand C."/>
            <person name="Henrissat B."/>
            <person name="Grigoriev I.V."/>
            <person name="Hibbett D."/>
            <person name="Nagy L.G."/>
            <person name="Martin F.M."/>
        </authorList>
    </citation>
    <scope>NUCLEOTIDE SEQUENCE</scope>
    <source>
        <strain evidence="2">UH-Tt-Lm1</strain>
    </source>
</reference>
<organism evidence="2 3">
    <name type="scientific">Thelephora terrestris</name>
    <dbReference type="NCBI Taxonomy" id="56493"/>
    <lineage>
        <taxon>Eukaryota</taxon>
        <taxon>Fungi</taxon>
        <taxon>Dikarya</taxon>
        <taxon>Basidiomycota</taxon>
        <taxon>Agaricomycotina</taxon>
        <taxon>Agaricomycetes</taxon>
        <taxon>Thelephorales</taxon>
        <taxon>Thelephoraceae</taxon>
        <taxon>Thelephora</taxon>
    </lineage>
</organism>
<dbReference type="EMBL" id="WIUZ02000019">
    <property type="protein sequence ID" value="KAF9779411.1"/>
    <property type="molecule type" value="Genomic_DNA"/>
</dbReference>
<dbReference type="AlphaFoldDB" id="A0A9P6L261"/>
<proteinExistence type="predicted"/>
<feature type="region of interest" description="Disordered" evidence="1">
    <location>
        <begin position="32"/>
        <end position="52"/>
    </location>
</feature>
<dbReference type="Proteomes" id="UP000736335">
    <property type="component" value="Unassembled WGS sequence"/>
</dbReference>
<evidence type="ECO:0000256" key="1">
    <source>
        <dbReference type="SAM" id="MobiDB-lite"/>
    </source>
</evidence>